<proteinExistence type="predicted"/>
<dbReference type="InterPro" id="IPR011010">
    <property type="entry name" value="DNA_brk_join_enz"/>
</dbReference>
<evidence type="ECO:0000259" key="3">
    <source>
        <dbReference type="PROSITE" id="PS51898"/>
    </source>
</evidence>
<protein>
    <submittedName>
        <fullName evidence="4">Tyrosine-type recombinase/integrase</fullName>
    </submittedName>
</protein>
<dbReference type="Proteomes" id="UP001595979">
    <property type="component" value="Unassembled WGS sequence"/>
</dbReference>
<dbReference type="CDD" id="cd00397">
    <property type="entry name" value="DNA_BRE_C"/>
    <property type="match status" value="1"/>
</dbReference>
<evidence type="ECO:0000313" key="5">
    <source>
        <dbReference type="Proteomes" id="UP001595979"/>
    </source>
</evidence>
<dbReference type="InterPro" id="IPR050090">
    <property type="entry name" value="Tyrosine_recombinase_XerCD"/>
</dbReference>
<gene>
    <name evidence="4" type="ORF">ACFPQ6_14290</name>
</gene>
<name>A0ABW1DQV4_9DEIO</name>
<sequence length="352" mass="38291">MLRSPQAPPGPPPPLPALKVGGPAPGSELRGTPFWVLGPQDARVALLRRALRAYDAAVLVEMVGVYDRLRENAQGTAPDGSPRSTGRMYQRGMLVWLAYAQGQGFDLLRDDPMMGTLWVRSLETPEDGRAPLKPATVQTYLAGARHLYACLRRAGLNLNPFADVRVSRDRRPSWERRQPYQGNAVDRLVRFAADVGEPELAYLVSLAADSGLRVSELVMVRFGHLLTADSELRIPSAKRGKSRVVAVSPRTLELFSRLGPGAAAARVFPYTARWFRKRVAALCGQAGVDYKGIHAFRHAHATALVEAGVPLGAVADQLGHANLTSSMPYLKRPGVGQVKRALAGERLELDAQ</sequence>
<evidence type="ECO:0000256" key="1">
    <source>
        <dbReference type="ARBA" id="ARBA00023172"/>
    </source>
</evidence>
<dbReference type="PANTHER" id="PTHR30349:SF81">
    <property type="entry name" value="TYROSINE RECOMBINASE XERC"/>
    <property type="match status" value="1"/>
</dbReference>
<dbReference type="SUPFAM" id="SSF56349">
    <property type="entry name" value="DNA breaking-rejoining enzymes"/>
    <property type="match status" value="1"/>
</dbReference>
<dbReference type="InterPro" id="IPR013762">
    <property type="entry name" value="Integrase-like_cat_sf"/>
</dbReference>
<comment type="caution">
    <text evidence="4">The sequence shown here is derived from an EMBL/GenBank/DDBJ whole genome shotgun (WGS) entry which is preliminary data.</text>
</comment>
<reference evidence="5" key="1">
    <citation type="journal article" date="2019" name="Int. J. Syst. Evol. Microbiol.">
        <title>The Global Catalogue of Microorganisms (GCM) 10K type strain sequencing project: providing services to taxonomists for standard genome sequencing and annotation.</title>
        <authorList>
            <consortium name="The Broad Institute Genomics Platform"/>
            <consortium name="The Broad Institute Genome Sequencing Center for Infectious Disease"/>
            <person name="Wu L."/>
            <person name="Ma J."/>
        </authorList>
    </citation>
    <scope>NUCLEOTIDE SEQUENCE [LARGE SCALE GENOMIC DNA]</scope>
    <source>
        <strain evidence="5">CGMCC 1.15053</strain>
    </source>
</reference>
<dbReference type="Gene3D" id="1.10.443.10">
    <property type="entry name" value="Intergrase catalytic core"/>
    <property type="match status" value="1"/>
</dbReference>
<dbReference type="Pfam" id="PF00589">
    <property type="entry name" value="Phage_integrase"/>
    <property type="match status" value="1"/>
</dbReference>
<keyword evidence="1" id="KW-0233">DNA recombination</keyword>
<feature type="domain" description="Tyr recombinase" evidence="3">
    <location>
        <begin position="170"/>
        <end position="344"/>
    </location>
</feature>
<feature type="region of interest" description="Disordered" evidence="2">
    <location>
        <begin position="1"/>
        <end position="23"/>
    </location>
</feature>
<accession>A0ABW1DQV4</accession>
<evidence type="ECO:0000313" key="4">
    <source>
        <dbReference type="EMBL" id="MFC5849479.1"/>
    </source>
</evidence>
<dbReference type="PROSITE" id="PS51898">
    <property type="entry name" value="TYR_RECOMBINASE"/>
    <property type="match status" value="1"/>
</dbReference>
<dbReference type="RefSeq" id="WP_380050661.1">
    <property type="nucleotide sequence ID" value="NZ_JBHSOH010000020.1"/>
</dbReference>
<evidence type="ECO:0000256" key="2">
    <source>
        <dbReference type="SAM" id="MobiDB-lite"/>
    </source>
</evidence>
<feature type="compositionally biased region" description="Pro residues" evidence="2">
    <location>
        <begin position="1"/>
        <end position="16"/>
    </location>
</feature>
<dbReference type="InterPro" id="IPR002104">
    <property type="entry name" value="Integrase_catalytic"/>
</dbReference>
<keyword evidence="5" id="KW-1185">Reference proteome</keyword>
<dbReference type="PANTHER" id="PTHR30349">
    <property type="entry name" value="PHAGE INTEGRASE-RELATED"/>
    <property type="match status" value="1"/>
</dbReference>
<organism evidence="4 5">
    <name type="scientific">Deinococcus petrolearius</name>
    <dbReference type="NCBI Taxonomy" id="1751295"/>
    <lineage>
        <taxon>Bacteria</taxon>
        <taxon>Thermotogati</taxon>
        <taxon>Deinococcota</taxon>
        <taxon>Deinococci</taxon>
        <taxon>Deinococcales</taxon>
        <taxon>Deinococcaceae</taxon>
        <taxon>Deinococcus</taxon>
    </lineage>
</organism>
<dbReference type="EMBL" id="JBHSOH010000020">
    <property type="protein sequence ID" value="MFC5849479.1"/>
    <property type="molecule type" value="Genomic_DNA"/>
</dbReference>